<keyword evidence="1" id="KW-0472">Membrane</keyword>
<dbReference type="EMBL" id="CP054492">
    <property type="protein sequence ID" value="QOY51567.1"/>
    <property type="molecule type" value="Genomic_DNA"/>
</dbReference>
<sequence length="127" mass="15411">MKLLKNLIFFIFALTLHVELICVFSLSFYLLYFVNLFIVMYLLHFRFSDYSSTFFLLSSLAIIMLINQDLYEEHLFDFYLLLDIVDKVPFISSEVMYYLIVVHLILFTNLKFFENVWDIIDKKLFRI</sequence>
<dbReference type="KEGG" id="sbal:HUE88_10665"/>
<keyword evidence="1" id="KW-0812">Transmembrane</keyword>
<reference evidence="2 3" key="1">
    <citation type="submission" date="2020-05" db="EMBL/GenBank/DDBJ databases">
        <title>Sulfurimonas marisnigri, sp. nov., and Sulfurimonas baltica, sp. nov., manganese oxide reducing chemolithoautotrophs of the class Epsilonproteobacteria isolated from the pelagic redoxclines of the Black and Baltic Seas and emended description of the genus Sulfurimonas.</title>
        <authorList>
            <person name="Henkel J.V."/>
            <person name="Laudan C."/>
            <person name="Werner J."/>
            <person name="Neu T."/>
            <person name="Plewe S."/>
            <person name="Sproer C."/>
            <person name="Bunk B."/>
            <person name="Schulz-Vogt H.N."/>
        </authorList>
    </citation>
    <scope>NUCLEOTIDE SEQUENCE [LARGE SCALE GENOMIC DNA]</scope>
    <source>
        <strain evidence="2 3">GD2</strain>
    </source>
</reference>
<feature type="transmembrane region" description="Helical" evidence="1">
    <location>
        <begin position="95"/>
        <end position="113"/>
    </location>
</feature>
<evidence type="ECO:0000313" key="3">
    <source>
        <dbReference type="Proteomes" id="UP000593994"/>
    </source>
</evidence>
<keyword evidence="3" id="KW-1185">Reference proteome</keyword>
<feature type="transmembrane region" description="Helical" evidence="1">
    <location>
        <begin position="54"/>
        <end position="71"/>
    </location>
</feature>
<accession>A0A7S7RLX0</accession>
<proteinExistence type="predicted"/>
<evidence type="ECO:0000256" key="1">
    <source>
        <dbReference type="SAM" id="Phobius"/>
    </source>
</evidence>
<evidence type="ECO:0000313" key="2">
    <source>
        <dbReference type="EMBL" id="QOY51567.1"/>
    </source>
</evidence>
<dbReference type="Proteomes" id="UP000593994">
    <property type="component" value="Chromosome"/>
</dbReference>
<keyword evidence="1" id="KW-1133">Transmembrane helix</keyword>
<dbReference type="RefSeq" id="WP_194368876.1">
    <property type="nucleotide sequence ID" value="NZ_CP054492.1"/>
</dbReference>
<organism evidence="2 3">
    <name type="scientific">Candidatus Sulfurimonas baltica</name>
    <dbReference type="NCBI Taxonomy" id="2740404"/>
    <lineage>
        <taxon>Bacteria</taxon>
        <taxon>Pseudomonadati</taxon>
        <taxon>Campylobacterota</taxon>
        <taxon>Epsilonproteobacteria</taxon>
        <taxon>Campylobacterales</taxon>
        <taxon>Sulfurimonadaceae</taxon>
        <taxon>Sulfurimonas</taxon>
    </lineage>
</organism>
<feature type="transmembrane region" description="Helical" evidence="1">
    <location>
        <begin position="30"/>
        <end position="47"/>
    </location>
</feature>
<name>A0A7S7RLX0_9BACT</name>
<gene>
    <name evidence="2" type="ORF">HUE88_10665</name>
</gene>
<dbReference type="AlphaFoldDB" id="A0A7S7RLX0"/>
<protein>
    <submittedName>
        <fullName evidence="2">Uncharacterized protein</fullName>
    </submittedName>
</protein>